<reference evidence="3 4" key="1">
    <citation type="journal article" date="2016" name="Nat. Commun.">
        <title>Thousands of microbial genomes shed light on interconnected biogeochemical processes in an aquifer system.</title>
        <authorList>
            <person name="Anantharaman K."/>
            <person name="Brown C.T."/>
            <person name="Hug L.A."/>
            <person name="Sharon I."/>
            <person name="Castelle C.J."/>
            <person name="Probst A.J."/>
            <person name="Thomas B.C."/>
            <person name="Singh A."/>
            <person name="Wilkins M.J."/>
            <person name="Karaoz U."/>
            <person name="Brodie E.L."/>
            <person name="Williams K.H."/>
            <person name="Hubbard S.S."/>
            <person name="Banfield J.F."/>
        </authorList>
    </citation>
    <scope>NUCLEOTIDE SEQUENCE [LARGE SCALE GENOMIC DNA]</scope>
</reference>
<comment type="caution">
    <text evidence="3">The sequence shown here is derived from an EMBL/GenBank/DDBJ whole genome shotgun (WGS) entry which is preliminary data.</text>
</comment>
<accession>A0A1F6UZA3</accession>
<name>A0A1F6UZA3_9BACT</name>
<gene>
    <name evidence="3" type="ORF">A2818_02735</name>
</gene>
<evidence type="ECO:0000259" key="2">
    <source>
        <dbReference type="Pfam" id="PF18893"/>
    </source>
</evidence>
<organism evidence="3 4">
    <name type="scientific">Candidatus Nomurabacteria bacterium RIFCSPHIGHO2_01_FULL_40_12</name>
    <dbReference type="NCBI Taxonomy" id="1801737"/>
    <lineage>
        <taxon>Bacteria</taxon>
        <taxon>Candidatus Nomuraibacteriota</taxon>
    </lineage>
</organism>
<protein>
    <recommendedName>
        <fullName evidence="2">DUF5652 domain-containing protein</fullName>
    </recommendedName>
</protein>
<dbReference type="STRING" id="1801737.A2818_02735"/>
<feature type="transmembrane region" description="Helical" evidence="1">
    <location>
        <begin position="41"/>
        <end position="60"/>
    </location>
</feature>
<feature type="transmembrane region" description="Helical" evidence="1">
    <location>
        <begin position="7"/>
        <end position="29"/>
    </location>
</feature>
<dbReference type="InterPro" id="IPR043712">
    <property type="entry name" value="DUF5652"/>
</dbReference>
<sequence length="83" mass="9774">MYQPFSMNILTTVVIIILVLWTIPWKIYAVWTAAKNGHKKWFVVLLLLNTFTILEIIYIFKITKKSWTEVKADFRNALKAISN</sequence>
<feature type="domain" description="DUF5652" evidence="2">
    <location>
        <begin position="10"/>
        <end position="66"/>
    </location>
</feature>
<dbReference type="AlphaFoldDB" id="A0A1F6UZA3"/>
<dbReference type="EMBL" id="MFTN01000022">
    <property type="protein sequence ID" value="OGI62725.1"/>
    <property type="molecule type" value="Genomic_DNA"/>
</dbReference>
<dbReference type="Proteomes" id="UP000177602">
    <property type="component" value="Unassembled WGS sequence"/>
</dbReference>
<evidence type="ECO:0000313" key="4">
    <source>
        <dbReference type="Proteomes" id="UP000177602"/>
    </source>
</evidence>
<evidence type="ECO:0000313" key="3">
    <source>
        <dbReference type="EMBL" id="OGI62725.1"/>
    </source>
</evidence>
<keyword evidence="1" id="KW-1133">Transmembrane helix</keyword>
<evidence type="ECO:0000256" key="1">
    <source>
        <dbReference type="SAM" id="Phobius"/>
    </source>
</evidence>
<dbReference type="Pfam" id="PF18893">
    <property type="entry name" value="DUF5652"/>
    <property type="match status" value="1"/>
</dbReference>
<keyword evidence="1" id="KW-0472">Membrane</keyword>
<keyword evidence="1" id="KW-0812">Transmembrane</keyword>
<proteinExistence type="predicted"/>